<dbReference type="InterPro" id="IPR035969">
    <property type="entry name" value="Rab-GAP_TBC_sf"/>
</dbReference>
<sequence length="62" mass="7382">MIILERLCELTWSVILPYMRPNVWRLLLGYAPTNSDRREGVLRRKHLEYLDCVAQFYDPSAV</sequence>
<evidence type="ECO:0000313" key="1">
    <source>
        <dbReference type="EMBL" id="MBA0707442.1"/>
    </source>
</evidence>
<proteinExistence type="predicted"/>
<organism evidence="1 2">
    <name type="scientific">Gossypium laxum</name>
    <dbReference type="NCBI Taxonomy" id="34288"/>
    <lineage>
        <taxon>Eukaryota</taxon>
        <taxon>Viridiplantae</taxon>
        <taxon>Streptophyta</taxon>
        <taxon>Embryophyta</taxon>
        <taxon>Tracheophyta</taxon>
        <taxon>Spermatophyta</taxon>
        <taxon>Magnoliopsida</taxon>
        <taxon>eudicotyledons</taxon>
        <taxon>Gunneridae</taxon>
        <taxon>Pentapetalae</taxon>
        <taxon>rosids</taxon>
        <taxon>malvids</taxon>
        <taxon>Malvales</taxon>
        <taxon>Malvaceae</taxon>
        <taxon>Malvoideae</taxon>
        <taxon>Gossypium</taxon>
    </lineage>
</organism>
<reference evidence="1 2" key="1">
    <citation type="journal article" date="2019" name="Genome Biol. Evol.">
        <title>Insights into the evolution of the New World diploid cottons (Gossypium, subgenus Houzingenia) based on genome sequencing.</title>
        <authorList>
            <person name="Grover C.E."/>
            <person name="Arick M.A. 2nd"/>
            <person name="Thrash A."/>
            <person name="Conover J.L."/>
            <person name="Sanders W.S."/>
            <person name="Peterson D.G."/>
            <person name="Frelichowski J.E."/>
            <person name="Scheffler J.A."/>
            <person name="Scheffler B.E."/>
            <person name="Wendel J.F."/>
        </authorList>
    </citation>
    <scope>NUCLEOTIDE SEQUENCE [LARGE SCALE GENOMIC DNA]</scope>
    <source>
        <strain evidence="1">4</strain>
        <tissue evidence="1">Leaf</tissue>
    </source>
</reference>
<dbReference type="Gene3D" id="1.10.10.750">
    <property type="entry name" value="Ypt/Rab-GAP domain of gyp1p, domain 1"/>
    <property type="match status" value="1"/>
</dbReference>
<dbReference type="Proteomes" id="UP000593574">
    <property type="component" value="Unassembled WGS sequence"/>
</dbReference>
<dbReference type="SUPFAM" id="SSF47923">
    <property type="entry name" value="Ypt/Rab-GAP domain of gyp1p"/>
    <property type="match status" value="1"/>
</dbReference>
<evidence type="ECO:0000313" key="2">
    <source>
        <dbReference type="Proteomes" id="UP000593574"/>
    </source>
</evidence>
<dbReference type="EMBL" id="JABEZV010000003">
    <property type="protein sequence ID" value="MBA0707442.1"/>
    <property type="molecule type" value="Genomic_DNA"/>
</dbReference>
<protein>
    <recommendedName>
        <fullName evidence="3">Rab-GAP TBC domain-containing protein</fullName>
    </recommendedName>
</protein>
<evidence type="ECO:0008006" key="3">
    <source>
        <dbReference type="Google" id="ProtNLM"/>
    </source>
</evidence>
<comment type="caution">
    <text evidence="1">The sequence shown here is derived from an EMBL/GenBank/DDBJ whole genome shotgun (WGS) entry which is preliminary data.</text>
</comment>
<name>A0A7J8Z768_9ROSI</name>
<gene>
    <name evidence="1" type="ORF">Golax_019489</name>
</gene>
<feature type="non-terminal residue" evidence="1">
    <location>
        <position position="1"/>
    </location>
</feature>
<dbReference type="AlphaFoldDB" id="A0A7J8Z768"/>
<accession>A0A7J8Z768</accession>
<keyword evidence="2" id="KW-1185">Reference proteome</keyword>